<evidence type="ECO:0000313" key="6">
    <source>
        <dbReference type="EMBL" id="ATX75393.1"/>
    </source>
</evidence>
<evidence type="ECO:0000256" key="1">
    <source>
        <dbReference type="ARBA" id="ARBA00005836"/>
    </source>
</evidence>
<feature type="region of interest" description="Disordered" evidence="2">
    <location>
        <begin position="96"/>
        <end position="121"/>
    </location>
</feature>
<comment type="similarity">
    <text evidence="1">Belongs to the peptidase U62 family.</text>
</comment>
<dbReference type="RefSeq" id="WP_100255806.1">
    <property type="nucleotide sequence ID" value="NZ_CP011797.1"/>
</dbReference>
<dbReference type="OrthoDB" id="9803618at2"/>
<dbReference type="Pfam" id="PF19290">
    <property type="entry name" value="PmbA_TldD_2nd"/>
    <property type="match status" value="1"/>
</dbReference>
<evidence type="ECO:0000313" key="7">
    <source>
        <dbReference type="Proteomes" id="UP000229757"/>
    </source>
</evidence>
<evidence type="ECO:0000259" key="4">
    <source>
        <dbReference type="Pfam" id="PF19289"/>
    </source>
</evidence>
<keyword evidence="7" id="KW-1185">Reference proteome</keyword>
<dbReference type="InterPro" id="IPR002510">
    <property type="entry name" value="Metalloprtase-TldD/E_N"/>
</dbReference>
<gene>
    <name evidence="6" type="primary">tldE</name>
    <name evidence="6" type="ORF">REIFOR_00216</name>
</gene>
<organism evidence="6 7">
    <name type="scientific">Reinekea forsetii</name>
    <dbReference type="NCBI Taxonomy" id="1336806"/>
    <lineage>
        <taxon>Bacteria</taxon>
        <taxon>Pseudomonadati</taxon>
        <taxon>Pseudomonadota</taxon>
        <taxon>Gammaproteobacteria</taxon>
        <taxon>Oceanospirillales</taxon>
        <taxon>Saccharospirillaceae</taxon>
        <taxon>Reinekea</taxon>
    </lineage>
</organism>
<evidence type="ECO:0000256" key="2">
    <source>
        <dbReference type="SAM" id="MobiDB-lite"/>
    </source>
</evidence>
<proteinExistence type="inferred from homology"/>
<evidence type="ECO:0000259" key="5">
    <source>
        <dbReference type="Pfam" id="PF19290"/>
    </source>
</evidence>
<dbReference type="GO" id="GO:0006508">
    <property type="term" value="P:proteolysis"/>
    <property type="evidence" value="ECO:0007669"/>
    <property type="project" value="InterPro"/>
</dbReference>
<dbReference type="EMBL" id="CP011797">
    <property type="protein sequence ID" value="ATX75393.1"/>
    <property type="molecule type" value="Genomic_DNA"/>
</dbReference>
<dbReference type="InterPro" id="IPR036059">
    <property type="entry name" value="TldD/PmbA_sf"/>
</dbReference>
<dbReference type="AlphaFoldDB" id="A0A2K8KK64"/>
<dbReference type="Gene3D" id="3.30.2290.10">
    <property type="entry name" value="PmbA/TldD superfamily"/>
    <property type="match status" value="1"/>
</dbReference>
<evidence type="ECO:0000259" key="3">
    <source>
        <dbReference type="Pfam" id="PF01523"/>
    </source>
</evidence>
<dbReference type="GO" id="GO:0005829">
    <property type="term" value="C:cytosol"/>
    <property type="evidence" value="ECO:0007669"/>
    <property type="project" value="TreeGrafter"/>
</dbReference>
<feature type="domain" description="Metalloprotease TldD/E C-terminal" evidence="4">
    <location>
        <begin position="232"/>
        <end position="451"/>
    </location>
</feature>
<feature type="domain" description="Metalloprotease TldD/E central" evidence="5">
    <location>
        <begin position="121"/>
        <end position="225"/>
    </location>
</feature>
<dbReference type="PANTHER" id="PTHR43421">
    <property type="entry name" value="METALLOPROTEASE PMBA"/>
    <property type="match status" value="1"/>
</dbReference>
<name>A0A2K8KK64_9GAMM</name>
<feature type="domain" description="Metalloprotease TldD/E N-terminal" evidence="3">
    <location>
        <begin position="30"/>
        <end position="94"/>
    </location>
</feature>
<accession>A0A2K8KK64</accession>
<dbReference type="GO" id="GO:0008237">
    <property type="term" value="F:metallopeptidase activity"/>
    <property type="evidence" value="ECO:0007669"/>
    <property type="project" value="InterPro"/>
</dbReference>
<dbReference type="Pfam" id="PF01523">
    <property type="entry name" value="PmbA_TldD_1st"/>
    <property type="match status" value="1"/>
</dbReference>
<protein>
    <submittedName>
        <fullName evidence="6">TldE/PmbA protein, part of proposed TldE/TldD proteolytic complex / peptidase, U62 family</fullName>
    </submittedName>
</protein>
<dbReference type="Proteomes" id="UP000229757">
    <property type="component" value="Chromosome"/>
</dbReference>
<reference evidence="6 7" key="1">
    <citation type="journal article" date="2017" name="Environ. Microbiol.">
        <title>Genomic and physiological analyses of 'Reinekea forsetii' reveal a versatile opportunistic lifestyle during spring algae blooms.</title>
        <authorList>
            <person name="Avci B."/>
            <person name="Hahnke R.L."/>
            <person name="Chafee M."/>
            <person name="Fischer T."/>
            <person name="Gruber-Vodicka H."/>
            <person name="Tegetmeyer H.E."/>
            <person name="Harder J."/>
            <person name="Fuchs B.M."/>
            <person name="Amann R.I."/>
            <person name="Teeling H."/>
        </authorList>
    </citation>
    <scope>NUCLEOTIDE SEQUENCE [LARGE SCALE GENOMIC DNA]</scope>
    <source>
        <strain evidence="6 7">Hel1_31_D35</strain>
    </source>
</reference>
<dbReference type="Pfam" id="PF19289">
    <property type="entry name" value="PmbA_TldD_3rd"/>
    <property type="match status" value="1"/>
</dbReference>
<dbReference type="KEGG" id="rfo:REIFOR_00216"/>
<dbReference type="SUPFAM" id="SSF111283">
    <property type="entry name" value="Putative modulator of DNA gyrase, PmbA/TldD"/>
    <property type="match status" value="1"/>
</dbReference>
<dbReference type="InterPro" id="IPR045570">
    <property type="entry name" value="Metalloprtase-TldD/E_cen_dom"/>
</dbReference>
<dbReference type="InterPro" id="IPR047657">
    <property type="entry name" value="PmbA"/>
</dbReference>
<dbReference type="InterPro" id="IPR035068">
    <property type="entry name" value="TldD/PmbA_N"/>
</dbReference>
<dbReference type="InterPro" id="IPR045569">
    <property type="entry name" value="Metalloprtase-TldD/E_C"/>
</dbReference>
<dbReference type="PANTHER" id="PTHR43421:SF1">
    <property type="entry name" value="METALLOPROTEASE PMBA"/>
    <property type="match status" value="1"/>
</dbReference>
<sequence>MTQHSQDSHKTAQQLADKIFARVQQAGAEADLIINEGSSLSLKAQGGQLDEQVVASTFIVGLRVVLGDQVGAASSEASDPDALNFMVDQALANARHSAARPSERISSQSGALTADGADLDPDDDATVDEKIDFIIDLERQLSARPQIRNVPYNALVDARQRQQILTTSGRHADQRSRQVVAYVYPLAEQGERTAMASSVAYSRLFRDLDGTRLSDRAYADTLALLAGEALKTGRYDVIFSANVQPQLFGAFSLMWSAKAAQDKVNPLRDKLGTQIMDARLNLVDEPLNRTGLGYRLFDDEGSATAAVTLVKQGELMTLAHNSATAAHFGVANTGHAARGAKSPLTVGLHQLQLRAGPDSQATLQQGEYLEITQLDGLHSGTNAISGEFSCGASGYLCHSGERRHAVRGVTVAGNLYQMLQQVVAVGDQSHWNDSRHSCMASVRFADLAIAGS</sequence>